<dbReference type="InterPro" id="IPR058199">
    <property type="entry name" value="BlaB//VIM/IMP-1"/>
</dbReference>
<dbReference type="AlphaFoldDB" id="A0A1X7KJS7"/>
<comment type="similarity">
    <text evidence="4">Belongs to the metallo-beta-lactamase superfamily. Class-B beta-lactamase family.</text>
</comment>
<sequence>MLVSCNGAPNKPKHTDQQLNDQTEKAFKTDSLIVYKSDNLIIHRLSDHIYQHISFLNTNDFGRVACNGMLVVYENEAIVFDTPTDDESSQELINYVSKKLNGNIRAVVPTHFHGDCVGGLETFLKDNISAYASNKTIELLGVKGKEFSKPLNGFADSLTLNIGSKKAYVEYYGEGHTKDNVIAYFPQDNTIFGGCLIKEVGAAKGYLGDANVMAWSNTVRKIKQKYPTAKMVIPGHGIAGGIELLDYTVKLFD</sequence>
<keyword evidence="11" id="KW-0862">Zinc</keyword>
<evidence type="ECO:0000256" key="5">
    <source>
        <dbReference type="ARBA" id="ARBA00011245"/>
    </source>
</evidence>
<evidence type="ECO:0000256" key="12">
    <source>
        <dbReference type="ARBA" id="ARBA00023251"/>
    </source>
</evidence>
<dbReference type="GO" id="GO:0017001">
    <property type="term" value="P:antibiotic catabolic process"/>
    <property type="evidence" value="ECO:0007669"/>
    <property type="project" value="UniProtKB-ARBA"/>
</dbReference>
<dbReference type="STRING" id="188872.SAMN03080602_03048"/>
<dbReference type="PANTHER" id="PTHR42951:SF4">
    <property type="entry name" value="ACYL-COENZYME A THIOESTERASE MBLAC2"/>
    <property type="match status" value="1"/>
</dbReference>
<evidence type="ECO:0000256" key="1">
    <source>
        <dbReference type="ARBA" id="ARBA00001526"/>
    </source>
</evidence>
<organism evidence="15 16">
    <name type="scientific">Arenibacter troitsensis</name>
    <dbReference type="NCBI Taxonomy" id="188872"/>
    <lineage>
        <taxon>Bacteria</taxon>
        <taxon>Pseudomonadati</taxon>
        <taxon>Bacteroidota</taxon>
        <taxon>Flavobacteriia</taxon>
        <taxon>Flavobacteriales</taxon>
        <taxon>Flavobacteriaceae</taxon>
        <taxon>Arenibacter</taxon>
    </lineage>
</organism>
<dbReference type="Pfam" id="PF00753">
    <property type="entry name" value="Lactamase_B"/>
    <property type="match status" value="1"/>
</dbReference>
<comment type="catalytic activity">
    <reaction evidence="1">
        <text>a beta-lactam + H2O = a substituted beta-amino acid</text>
        <dbReference type="Rhea" id="RHEA:20401"/>
        <dbReference type="ChEBI" id="CHEBI:15377"/>
        <dbReference type="ChEBI" id="CHEBI:35627"/>
        <dbReference type="ChEBI" id="CHEBI:140347"/>
        <dbReference type="EC" id="3.5.2.6"/>
    </reaction>
</comment>
<evidence type="ECO:0000313" key="15">
    <source>
        <dbReference type="EMBL" id="SMG41652.1"/>
    </source>
</evidence>
<keyword evidence="10" id="KW-0378">Hydrolase</keyword>
<keyword evidence="7" id="KW-0479">Metal-binding</keyword>
<keyword evidence="8" id="KW-0732">Signal</keyword>
<feature type="region of interest" description="Disordered" evidence="13">
    <location>
        <begin position="1"/>
        <end position="20"/>
    </location>
</feature>
<evidence type="ECO:0000256" key="10">
    <source>
        <dbReference type="ARBA" id="ARBA00022801"/>
    </source>
</evidence>
<dbReference type="PANTHER" id="PTHR42951">
    <property type="entry name" value="METALLO-BETA-LACTAMASE DOMAIN-CONTAINING"/>
    <property type="match status" value="1"/>
</dbReference>
<evidence type="ECO:0000256" key="9">
    <source>
        <dbReference type="ARBA" id="ARBA00022764"/>
    </source>
</evidence>
<proteinExistence type="inferred from homology"/>
<dbReference type="InterPro" id="IPR036866">
    <property type="entry name" value="RibonucZ/Hydroxyglut_hydro"/>
</dbReference>
<evidence type="ECO:0000256" key="13">
    <source>
        <dbReference type="SAM" id="MobiDB-lite"/>
    </source>
</evidence>
<protein>
    <recommendedName>
        <fullName evidence="6">beta-lactamase</fullName>
        <ecNumber evidence="6">3.5.2.6</ecNumber>
    </recommendedName>
</protein>
<evidence type="ECO:0000259" key="14">
    <source>
        <dbReference type="SMART" id="SM00849"/>
    </source>
</evidence>
<keyword evidence="9" id="KW-0574">Periplasm</keyword>
<keyword evidence="16" id="KW-1185">Reference proteome</keyword>
<evidence type="ECO:0000256" key="2">
    <source>
        <dbReference type="ARBA" id="ARBA00001947"/>
    </source>
</evidence>
<feature type="domain" description="Metallo-beta-lactamase" evidence="14">
    <location>
        <begin position="65"/>
        <end position="236"/>
    </location>
</feature>
<evidence type="ECO:0000313" key="16">
    <source>
        <dbReference type="Proteomes" id="UP000193420"/>
    </source>
</evidence>
<comment type="cofactor">
    <cofactor evidence="2">
        <name>Zn(2+)</name>
        <dbReference type="ChEBI" id="CHEBI:29105"/>
    </cofactor>
</comment>
<evidence type="ECO:0000256" key="4">
    <source>
        <dbReference type="ARBA" id="ARBA00005250"/>
    </source>
</evidence>
<dbReference type="EC" id="3.5.2.6" evidence="6"/>
<gene>
    <name evidence="15" type="ORF">SAMN03080602_03048</name>
</gene>
<dbReference type="SUPFAM" id="SSF56281">
    <property type="entry name" value="Metallo-hydrolase/oxidoreductase"/>
    <property type="match status" value="1"/>
</dbReference>
<dbReference type="NCBIfam" id="NF033088">
    <property type="entry name" value="bla_subclass_B1"/>
    <property type="match status" value="1"/>
</dbReference>
<dbReference type="Proteomes" id="UP000193420">
    <property type="component" value="Unassembled WGS sequence"/>
</dbReference>
<name>A0A1X7KJS7_9FLAO</name>
<dbReference type="Gene3D" id="3.60.15.10">
    <property type="entry name" value="Ribonuclease Z/Hydroxyacylglutathione hydrolase-like"/>
    <property type="match status" value="1"/>
</dbReference>
<comment type="subcellular location">
    <subcellularLocation>
        <location evidence="3">Periplasm</location>
    </subcellularLocation>
</comment>
<comment type="subunit">
    <text evidence="5">Monomer.</text>
</comment>
<keyword evidence="12" id="KW-0046">Antibiotic resistance</keyword>
<dbReference type="EMBL" id="FXAO01000006">
    <property type="protein sequence ID" value="SMG41652.1"/>
    <property type="molecule type" value="Genomic_DNA"/>
</dbReference>
<evidence type="ECO:0000256" key="6">
    <source>
        <dbReference type="ARBA" id="ARBA00012865"/>
    </source>
</evidence>
<reference evidence="16" key="1">
    <citation type="submission" date="2017-04" db="EMBL/GenBank/DDBJ databases">
        <authorList>
            <person name="Varghese N."/>
            <person name="Submissions S."/>
        </authorList>
    </citation>
    <scope>NUCLEOTIDE SEQUENCE [LARGE SCALE GENOMIC DNA]</scope>
    <source>
        <strain evidence="16">DSM 19835</strain>
    </source>
</reference>
<evidence type="ECO:0000256" key="7">
    <source>
        <dbReference type="ARBA" id="ARBA00022723"/>
    </source>
</evidence>
<evidence type="ECO:0000256" key="3">
    <source>
        <dbReference type="ARBA" id="ARBA00004418"/>
    </source>
</evidence>
<dbReference type="CDD" id="cd16302">
    <property type="entry name" value="CcrA-like_MBL-B1"/>
    <property type="match status" value="1"/>
</dbReference>
<accession>A0A1X7KJS7</accession>
<evidence type="ECO:0000256" key="8">
    <source>
        <dbReference type="ARBA" id="ARBA00022729"/>
    </source>
</evidence>
<dbReference type="InterPro" id="IPR001279">
    <property type="entry name" value="Metallo-B-lactamas"/>
</dbReference>
<dbReference type="InterPro" id="IPR050855">
    <property type="entry name" value="NDM-1-like"/>
</dbReference>
<dbReference type="SMART" id="SM00849">
    <property type="entry name" value="Lactamase_B"/>
    <property type="match status" value="1"/>
</dbReference>
<evidence type="ECO:0000256" key="11">
    <source>
        <dbReference type="ARBA" id="ARBA00022833"/>
    </source>
</evidence>